<dbReference type="AlphaFoldDB" id="A0A060S952"/>
<keyword evidence="2" id="KW-0813">Transport</keyword>
<evidence type="ECO:0000256" key="2">
    <source>
        <dbReference type="ARBA" id="ARBA00022448"/>
    </source>
</evidence>
<keyword evidence="8" id="KW-1185">Reference proteome</keyword>
<dbReference type="GO" id="GO:0006914">
    <property type="term" value="P:autophagy"/>
    <property type="evidence" value="ECO:0007669"/>
    <property type="project" value="TreeGrafter"/>
</dbReference>
<dbReference type="Pfam" id="PF00780">
    <property type="entry name" value="CNH"/>
    <property type="match status" value="1"/>
</dbReference>
<evidence type="ECO:0000313" key="7">
    <source>
        <dbReference type="EMBL" id="CDO71042.1"/>
    </source>
</evidence>
<evidence type="ECO:0000313" key="8">
    <source>
        <dbReference type="Proteomes" id="UP000029665"/>
    </source>
</evidence>
<dbReference type="PANTHER" id="PTHR12894">
    <property type="entry name" value="CNH DOMAIN CONTAINING"/>
    <property type="match status" value="1"/>
</dbReference>
<dbReference type="EMBL" id="CCBP010000097">
    <property type="protein sequence ID" value="CDO71042.1"/>
    <property type="molecule type" value="Genomic_DNA"/>
</dbReference>
<dbReference type="HOGENOM" id="CLU_063262_0_0_1"/>
<evidence type="ECO:0000256" key="3">
    <source>
        <dbReference type="ARBA" id="ARBA00022490"/>
    </source>
</evidence>
<feature type="region of interest" description="Disordered" evidence="5">
    <location>
        <begin position="351"/>
        <end position="375"/>
    </location>
</feature>
<dbReference type="OrthoDB" id="5325112at2759"/>
<organism evidence="7 8">
    <name type="scientific">Pycnoporus cinnabarinus</name>
    <name type="common">Cinnabar-red polypore</name>
    <name type="synonym">Trametes cinnabarina</name>
    <dbReference type="NCBI Taxonomy" id="5643"/>
    <lineage>
        <taxon>Eukaryota</taxon>
        <taxon>Fungi</taxon>
        <taxon>Dikarya</taxon>
        <taxon>Basidiomycota</taxon>
        <taxon>Agaricomycotina</taxon>
        <taxon>Agaricomycetes</taxon>
        <taxon>Polyporales</taxon>
        <taxon>Polyporaceae</taxon>
        <taxon>Trametes</taxon>
    </lineage>
</organism>
<dbReference type="GO" id="GO:0016020">
    <property type="term" value="C:membrane"/>
    <property type="evidence" value="ECO:0007669"/>
    <property type="project" value="TreeGrafter"/>
</dbReference>
<name>A0A060S952_PYCCI</name>
<dbReference type="OMA" id="PVDVPPY"/>
<accession>A0A060S952</accession>
<comment type="caution">
    <text evidence="7">The sequence shown here is derived from an EMBL/GenBank/DDBJ whole genome shotgun (WGS) entry which is preliminary data.</text>
</comment>
<dbReference type="PANTHER" id="PTHR12894:SF27">
    <property type="entry name" value="TRANSFORMING GROWTH FACTOR-BETA RECEPTOR-ASSOCIATED PROTEIN 1"/>
    <property type="match status" value="1"/>
</dbReference>
<proteinExistence type="predicted"/>
<dbReference type="InterPro" id="IPR032914">
    <property type="entry name" value="Vam6/VPS39/TRAP1"/>
</dbReference>
<dbReference type="STRING" id="5643.A0A060S952"/>
<keyword evidence="4" id="KW-0653">Protein transport</keyword>
<comment type="subcellular location">
    <subcellularLocation>
        <location evidence="1">Cytoplasm</location>
    </subcellularLocation>
</comment>
<evidence type="ECO:0000256" key="1">
    <source>
        <dbReference type="ARBA" id="ARBA00004496"/>
    </source>
</evidence>
<dbReference type="PROSITE" id="PS50219">
    <property type="entry name" value="CNH"/>
    <property type="match status" value="1"/>
</dbReference>
<dbReference type="Proteomes" id="UP000029665">
    <property type="component" value="Unassembled WGS sequence"/>
</dbReference>
<dbReference type="GO" id="GO:0015031">
    <property type="term" value="P:protein transport"/>
    <property type="evidence" value="ECO:0007669"/>
    <property type="project" value="UniProtKB-KW"/>
</dbReference>
<evidence type="ECO:0000256" key="5">
    <source>
        <dbReference type="SAM" id="MobiDB-lite"/>
    </source>
</evidence>
<sequence length="375" mass="41207">MTYAPQKPVDVPPYQLQPLLSGITDSLSRAPGQPVTIRCAQAIGSEIYIGCSNGELLRYALHSSTSESPESYTLLSRQSTPNEKPVDEIVLAPSISRALVLADHQIHFYTLPTLDMVPLNLIKPIRNVVTFAVDEQHLRRPPQFASDIPVPVEPIEFCVVKRNAISLYSLRERLFFQKEIPLPTGGVLARRSGQYLCIADRENYNVINLEQASLMPLLPISQAMDSDIVVKPSITVISENEFLILSWTGATTLGVFITGDGDPVRGTLEWPGHPAAVSLDYPYIATLLPNNTIEIHSVETQSIVQVIPAPPEGSNQGDRKALVACLNGFFIPSTQRREKLRLTPVRLLRRGGGSAKDNVAKEQTANETVPDFPSL</sequence>
<protein>
    <recommendedName>
        <fullName evidence="6">CNH domain-containing protein</fullName>
    </recommendedName>
</protein>
<dbReference type="InterPro" id="IPR001180">
    <property type="entry name" value="CNH_dom"/>
</dbReference>
<evidence type="ECO:0000256" key="4">
    <source>
        <dbReference type="ARBA" id="ARBA00022927"/>
    </source>
</evidence>
<dbReference type="GO" id="GO:0005737">
    <property type="term" value="C:cytoplasm"/>
    <property type="evidence" value="ECO:0007669"/>
    <property type="project" value="UniProtKB-SubCell"/>
</dbReference>
<dbReference type="GO" id="GO:0034058">
    <property type="term" value="P:endosomal vesicle fusion"/>
    <property type="evidence" value="ECO:0007669"/>
    <property type="project" value="TreeGrafter"/>
</dbReference>
<keyword evidence="3" id="KW-0963">Cytoplasm</keyword>
<reference evidence="7" key="1">
    <citation type="submission" date="2014-01" db="EMBL/GenBank/DDBJ databases">
        <title>The genome of the white-rot fungus Pycnoporus cinnabarinus: a basidiomycete model with a versatile arsenal for lignocellulosic biomass breakdown.</title>
        <authorList>
            <person name="Levasseur A."/>
            <person name="Lomascolo A."/>
            <person name="Ruiz-Duenas F.J."/>
            <person name="Uzan E."/>
            <person name="Piumi F."/>
            <person name="Kues U."/>
            <person name="Ram A.F.J."/>
            <person name="Murat C."/>
            <person name="Haon M."/>
            <person name="Benoit I."/>
            <person name="Arfi Y."/>
            <person name="Chevret D."/>
            <person name="Drula E."/>
            <person name="Kwon M.J."/>
            <person name="Gouret P."/>
            <person name="Lesage-Meessen L."/>
            <person name="Lombard V."/>
            <person name="Mariette J."/>
            <person name="Noirot C."/>
            <person name="Park J."/>
            <person name="Patyshakuliyeva A."/>
            <person name="Wieneger R.A.B."/>
            <person name="Wosten H.A.B."/>
            <person name="Martin F."/>
            <person name="Coutinho P.M."/>
            <person name="de Vries R."/>
            <person name="Martinez A.T."/>
            <person name="Klopp C."/>
            <person name="Pontarotti P."/>
            <person name="Henrissat B."/>
            <person name="Record E."/>
        </authorList>
    </citation>
    <scope>NUCLEOTIDE SEQUENCE [LARGE SCALE GENOMIC DNA]</scope>
    <source>
        <strain evidence="7">BRFM137</strain>
    </source>
</reference>
<evidence type="ECO:0000259" key="6">
    <source>
        <dbReference type="PROSITE" id="PS50219"/>
    </source>
</evidence>
<feature type="domain" description="CNH" evidence="6">
    <location>
        <begin position="34"/>
        <end position="322"/>
    </location>
</feature>
<gene>
    <name evidence="7" type="ORF">BN946_scf184844.g46</name>
</gene>